<dbReference type="CDD" id="cd09120">
    <property type="entry name" value="PLDc_DNaseII_1"/>
    <property type="match status" value="1"/>
</dbReference>
<dbReference type="Proteomes" id="UP000281553">
    <property type="component" value="Unassembled WGS sequence"/>
</dbReference>
<feature type="chain" id="PRO_5018173992" evidence="3">
    <location>
        <begin position="17"/>
        <end position="327"/>
    </location>
</feature>
<evidence type="ECO:0000313" key="4">
    <source>
        <dbReference type="EMBL" id="VDN10544.1"/>
    </source>
</evidence>
<gene>
    <name evidence="4" type="ORF">DILT_LOCUS6375</name>
</gene>
<sequence length="327" mass="37147">MLIFVTLMGFVAAVGTTSIGCRDENNKLVDWFIAYKFPHGFSYAYITPTSLSWRRSQYRMDNDGAIRFSFEQVFNTSKDSLVHGMYNDQQSDVHHLIGNEPWWGHMKGIFAFPDNNSGFWMIHSVPKLSEKPDAFEFPPTARNYAQHFLCLSLPFDALGDIANQLLIARPLVQNFNLPDSIASRFPALQLVFQHKGARNASVNQSVNLTTLGGGLRMRHFSKSSKFGKDLYKDLMAVELNSSLIAECWRHDRNDLPSDCSGDLWVRNAEHLEWPSSAGVSFNSTLDHSKWAVTDRQVDDGKQWICLGDINRAVSFRSPYTYHLLSSH</sequence>
<dbReference type="InterPro" id="IPR004947">
    <property type="entry name" value="DNase_II"/>
</dbReference>
<dbReference type="Pfam" id="PF03265">
    <property type="entry name" value="DNase_II"/>
    <property type="match status" value="1"/>
</dbReference>
<evidence type="ECO:0000313" key="5">
    <source>
        <dbReference type="Proteomes" id="UP000281553"/>
    </source>
</evidence>
<name>A0A3P7L1F7_DIBLA</name>
<organism evidence="4 5">
    <name type="scientific">Dibothriocephalus latus</name>
    <name type="common">Fish tapeworm</name>
    <name type="synonym">Diphyllobothrium latum</name>
    <dbReference type="NCBI Taxonomy" id="60516"/>
    <lineage>
        <taxon>Eukaryota</taxon>
        <taxon>Metazoa</taxon>
        <taxon>Spiralia</taxon>
        <taxon>Lophotrochozoa</taxon>
        <taxon>Platyhelminthes</taxon>
        <taxon>Cestoda</taxon>
        <taxon>Eucestoda</taxon>
        <taxon>Diphyllobothriidea</taxon>
        <taxon>Diphyllobothriidae</taxon>
        <taxon>Dibothriocephalus</taxon>
    </lineage>
</organism>
<dbReference type="PANTHER" id="PTHR10858">
    <property type="entry name" value="DEOXYRIBONUCLEASE II"/>
    <property type="match status" value="1"/>
</dbReference>
<dbReference type="AlphaFoldDB" id="A0A3P7L1F7"/>
<keyword evidence="2" id="KW-0378">Hydrolase</keyword>
<dbReference type="GO" id="GO:0006309">
    <property type="term" value="P:apoptotic DNA fragmentation"/>
    <property type="evidence" value="ECO:0007669"/>
    <property type="project" value="TreeGrafter"/>
</dbReference>
<protein>
    <submittedName>
        <fullName evidence="4">Uncharacterized protein</fullName>
    </submittedName>
</protein>
<evidence type="ECO:0000256" key="1">
    <source>
        <dbReference type="ARBA" id="ARBA00007527"/>
    </source>
</evidence>
<reference evidence="4 5" key="1">
    <citation type="submission" date="2018-11" db="EMBL/GenBank/DDBJ databases">
        <authorList>
            <consortium name="Pathogen Informatics"/>
        </authorList>
    </citation>
    <scope>NUCLEOTIDE SEQUENCE [LARGE SCALE GENOMIC DNA]</scope>
</reference>
<dbReference type="PANTHER" id="PTHR10858:SF30">
    <property type="entry name" value="CELL-DEATH-RELATED NUCLEASE 7"/>
    <property type="match status" value="1"/>
</dbReference>
<dbReference type="EMBL" id="UYRU01049396">
    <property type="protein sequence ID" value="VDN10544.1"/>
    <property type="molecule type" value="Genomic_DNA"/>
</dbReference>
<feature type="signal peptide" evidence="3">
    <location>
        <begin position="1"/>
        <end position="16"/>
    </location>
</feature>
<proteinExistence type="inferred from homology"/>
<keyword evidence="5" id="KW-1185">Reference proteome</keyword>
<evidence type="ECO:0000256" key="2">
    <source>
        <dbReference type="ARBA" id="ARBA00022801"/>
    </source>
</evidence>
<accession>A0A3P7L1F7</accession>
<dbReference type="GO" id="GO:0004531">
    <property type="term" value="F:deoxyribonuclease II activity"/>
    <property type="evidence" value="ECO:0007669"/>
    <property type="project" value="InterPro"/>
</dbReference>
<keyword evidence="3" id="KW-0732">Signal</keyword>
<comment type="similarity">
    <text evidence="1">Belongs to the DNase II family.</text>
</comment>
<evidence type="ECO:0000256" key="3">
    <source>
        <dbReference type="SAM" id="SignalP"/>
    </source>
</evidence>
<dbReference type="OrthoDB" id="10261598at2759"/>